<dbReference type="GO" id="GO:0016747">
    <property type="term" value="F:acyltransferase activity, transferring groups other than amino-acyl groups"/>
    <property type="evidence" value="ECO:0007669"/>
    <property type="project" value="UniProtKB-ARBA"/>
</dbReference>
<dbReference type="InterPro" id="IPR050898">
    <property type="entry name" value="Plant_acyltransferase"/>
</dbReference>
<sequence length="199" mass="20688">MAGMPTVVKSPPTLIPPAGPTPGGKLPLSCIDKTVVGGFVYVIQVFPKSASLSAAHDDQGAAAAVAAMRSGFARALVPYYPVVGRLAPSGLEVDCTGEGVWFVEAAASCELADVDGLECYPLLIPAELLLPRPPPGEKLDNIMLMAQATRFTCGGFVVGITFNHAMFDGQGASRFLTVVGELAWGLPAPSVAPVWDRHV</sequence>
<evidence type="ECO:0000313" key="2">
    <source>
        <dbReference type="EMBL" id="KAK1609669.1"/>
    </source>
</evidence>
<keyword evidence="3" id="KW-1185">Reference proteome</keyword>
<accession>A0AAD8QXE4</accession>
<comment type="caution">
    <text evidence="2">The sequence shown here is derived from an EMBL/GenBank/DDBJ whole genome shotgun (WGS) entry which is preliminary data.</text>
</comment>
<protein>
    <submittedName>
        <fullName evidence="2">Uncharacterized protein</fullName>
    </submittedName>
</protein>
<dbReference type="EMBL" id="JAUUTY010000007">
    <property type="protein sequence ID" value="KAK1609669.1"/>
    <property type="molecule type" value="Genomic_DNA"/>
</dbReference>
<dbReference type="PANTHER" id="PTHR31147:SF56">
    <property type="match status" value="1"/>
</dbReference>
<dbReference type="AlphaFoldDB" id="A0AAD8QXE4"/>
<organism evidence="2 3">
    <name type="scientific">Lolium multiflorum</name>
    <name type="common">Italian ryegrass</name>
    <name type="synonym">Lolium perenne subsp. multiflorum</name>
    <dbReference type="NCBI Taxonomy" id="4521"/>
    <lineage>
        <taxon>Eukaryota</taxon>
        <taxon>Viridiplantae</taxon>
        <taxon>Streptophyta</taxon>
        <taxon>Embryophyta</taxon>
        <taxon>Tracheophyta</taxon>
        <taxon>Spermatophyta</taxon>
        <taxon>Magnoliopsida</taxon>
        <taxon>Liliopsida</taxon>
        <taxon>Poales</taxon>
        <taxon>Poaceae</taxon>
        <taxon>BOP clade</taxon>
        <taxon>Pooideae</taxon>
        <taxon>Poodae</taxon>
        <taxon>Poeae</taxon>
        <taxon>Poeae Chloroplast Group 2 (Poeae type)</taxon>
        <taxon>Loliodinae</taxon>
        <taxon>Loliinae</taxon>
        <taxon>Lolium</taxon>
    </lineage>
</organism>
<dbReference type="InterPro" id="IPR023213">
    <property type="entry name" value="CAT-like_dom_sf"/>
</dbReference>
<dbReference type="Proteomes" id="UP001231189">
    <property type="component" value="Unassembled WGS sequence"/>
</dbReference>
<dbReference type="PANTHER" id="PTHR31147">
    <property type="entry name" value="ACYL TRANSFERASE 4"/>
    <property type="match status" value="1"/>
</dbReference>
<dbReference type="Pfam" id="PF02458">
    <property type="entry name" value="Transferase"/>
    <property type="match status" value="1"/>
</dbReference>
<comment type="similarity">
    <text evidence="1">Belongs to the plant acyltransferase family.</text>
</comment>
<name>A0AAD8QXE4_LOLMU</name>
<gene>
    <name evidence="2" type="ORF">QYE76_033342</name>
</gene>
<evidence type="ECO:0000256" key="1">
    <source>
        <dbReference type="ARBA" id="ARBA00009861"/>
    </source>
</evidence>
<proteinExistence type="inferred from homology"/>
<dbReference type="Gene3D" id="3.30.559.10">
    <property type="entry name" value="Chloramphenicol acetyltransferase-like domain"/>
    <property type="match status" value="1"/>
</dbReference>
<reference evidence="2" key="1">
    <citation type="submission" date="2023-07" db="EMBL/GenBank/DDBJ databases">
        <title>A chromosome-level genome assembly of Lolium multiflorum.</title>
        <authorList>
            <person name="Chen Y."/>
            <person name="Copetti D."/>
            <person name="Kolliker R."/>
            <person name="Studer B."/>
        </authorList>
    </citation>
    <scope>NUCLEOTIDE SEQUENCE</scope>
    <source>
        <strain evidence="2">02402/16</strain>
        <tissue evidence="2">Leaf</tissue>
    </source>
</reference>
<evidence type="ECO:0000313" key="3">
    <source>
        <dbReference type="Proteomes" id="UP001231189"/>
    </source>
</evidence>